<proteinExistence type="predicted"/>
<name>A0ABM5VKM1_THEA5</name>
<organism evidence="1 2">
    <name type="scientific">Thermus aquaticus (strain ATCC BAA-2747 / Y51MC23)</name>
    <dbReference type="NCBI Taxonomy" id="498848"/>
    <lineage>
        <taxon>Bacteria</taxon>
        <taxon>Thermotogati</taxon>
        <taxon>Deinococcota</taxon>
        <taxon>Deinococci</taxon>
        <taxon>Thermales</taxon>
        <taxon>Thermaceae</taxon>
        <taxon>Thermus</taxon>
    </lineage>
</organism>
<accession>A0ABM5VKM1</accession>
<evidence type="ECO:0000313" key="2">
    <source>
        <dbReference type="Proteomes" id="UP000058660"/>
    </source>
</evidence>
<dbReference type="EMBL" id="CP010822">
    <property type="protein sequence ID" value="ALJ90701.1"/>
    <property type="molecule type" value="Genomic_DNA"/>
</dbReference>
<evidence type="ECO:0008006" key="3">
    <source>
        <dbReference type="Google" id="ProtNLM"/>
    </source>
</evidence>
<dbReference type="RefSeq" id="WP_155982926.1">
    <property type="nucleotide sequence ID" value="NZ_CP010822.1"/>
</dbReference>
<protein>
    <recommendedName>
        <fullName evidence="3">Transposase</fullName>
    </recommendedName>
</protein>
<gene>
    <name evidence="1" type="ORF">TO73_0855</name>
</gene>
<reference evidence="2" key="1">
    <citation type="journal article" date="2015" name="PLoS ONE">
        <title>Complete Genome Sequence of Thermus aquaticus Y51MC23.</title>
        <authorList>
            <person name="Brumm P.J."/>
            <person name="Monsma S."/>
            <person name="Keough B."/>
            <person name="Jasinovica S."/>
            <person name="Ferguson E."/>
            <person name="Schoenfeld T."/>
            <person name="Lodes M."/>
            <person name="Mead D.A."/>
        </authorList>
    </citation>
    <scope>NUCLEOTIDE SEQUENCE [LARGE SCALE GENOMIC DNA]</scope>
    <source>
        <strain evidence="2">BAA-2747 / Y51MC23</strain>
    </source>
</reference>
<sequence length="52" mass="6113">MELSHWARKHGMGYLTAWRWLRAEILTSACGRLYGKRSPRHRAKRILEAMCG</sequence>
<evidence type="ECO:0000313" key="1">
    <source>
        <dbReference type="EMBL" id="ALJ90701.1"/>
    </source>
</evidence>
<dbReference type="Proteomes" id="UP000058660">
    <property type="component" value="Chromosome"/>
</dbReference>
<keyword evidence="2" id="KW-1185">Reference proteome</keyword>